<dbReference type="OrthoDB" id="99302at2759"/>
<gene>
    <name evidence="1" type="ORF">PHMEG_00024674</name>
</gene>
<name>A0A225VGF5_9STRA</name>
<sequence>LKLDVRREREQQHATGNQYSRWREGFATDLYKDIQDLRDEVKLLEMHRTLVSATIPAAGGSWDTVMGYFLVVRYRLPLSSYLPHLVSKAMSSNVVYNSEYDIEAMIRSWYFLQWFGDVSEKLINLSKTTKY</sequence>
<accession>A0A225VGF5</accession>
<evidence type="ECO:0000313" key="1">
    <source>
        <dbReference type="EMBL" id="OWZ03570.1"/>
    </source>
</evidence>
<evidence type="ECO:0000313" key="2">
    <source>
        <dbReference type="Proteomes" id="UP000198211"/>
    </source>
</evidence>
<organism evidence="1 2">
    <name type="scientific">Phytophthora megakarya</name>
    <dbReference type="NCBI Taxonomy" id="4795"/>
    <lineage>
        <taxon>Eukaryota</taxon>
        <taxon>Sar</taxon>
        <taxon>Stramenopiles</taxon>
        <taxon>Oomycota</taxon>
        <taxon>Peronosporomycetes</taxon>
        <taxon>Peronosporales</taxon>
        <taxon>Peronosporaceae</taxon>
        <taxon>Phytophthora</taxon>
    </lineage>
</organism>
<proteinExistence type="predicted"/>
<keyword evidence="2" id="KW-1185">Reference proteome</keyword>
<dbReference type="Proteomes" id="UP000198211">
    <property type="component" value="Unassembled WGS sequence"/>
</dbReference>
<dbReference type="EMBL" id="NBNE01005441">
    <property type="protein sequence ID" value="OWZ03570.1"/>
    <property type="molecule type" value="Genomic_DNA"/>
</dbReference>
<protein>
    <submittedName>
        <fullName evidence="1">Uncharacterized protein</fullName>
    </submittedName>
</protein>
<dbReference type="AlphaFoldDB" id="A0A225VGF5"/>
<comment type="caution">
    <text evidence="1">The sequence shown here is derived from an EMBL/GenBank/DDBJ whole genome shotgun (WGS) entry which is preliminary data.</text>
</comment>
<feature type="non-terminal residue" evidence="1">
    <location>
        <position position="1"/>
    </location>
</feature>
<reference evidence="2" key="1">
    <citation type="submission" date="2017-03" db="EMBL/GenBank/DDBJ databases">
        <title>Phytopthora megakarya and P. palmivora, two closely related causual agents of cacao black pod achieved similar genome size and gene model numbers by different mechanisms.</title>
        <authorList>
            <person name="Ali S."/>
            <person name="Shao J."/>
            <person name="Larry D.J."/>
            <person name="Kronmiller B."/>
            <person name="Shen D."/>
            <person name="Strem M.D."/>
            <person name="Melnick R.L."/>
            <person name="Guiltinan M.J."/>
            <person name="Tyler B.M."/>
            <person name="Meinhardt L.W."/>
            <person name="Bailey B.A."/>
        </authorList>
    </citation>
    <scope>NUCLEOTIDE SEQUENCE [LARGE SCALE GENOMIC DNA]</scope>
    <source>
        <strain evidence="2">zdho120</strain>
    </source>
</reference>